<keyword evidence="4" id="KW-1185">Reference proteome</keyword>
<evidence type="ECO:0000259" key="2">
    <source>
        <dbReference type="Pfam" id="PF13472"/>
    </source>
</evidence>
<proteinExistence type="predicted"/>
<dbReference type="Pfam" id="PF13472">
    <property type="entry name" value="Lipase_GDSL_2"/>
    <property type="match status" value="1"/>
</dbReference>
<evidence type="ECO:0000313" key="4">
    <source>
        <dbReference type="Proteomes" id="UP000469558"/>
    </source>
</evidence>
<dbReference type="GO" id="GO:0016788">
    <property type="term" value="F:hydrolase activity, acting on ester bonds"/>
    <property type="evidence" value="ECO:0007669"/>
    <property type="project" value="InterPro"/>
</dbReference>
<feature type="chain" id="PRO_5035826017" evidence="1">
    <location>
        <begin position="21"/>
        <end position="378"/>
    </location>
</feature>
<dbReference type="SUPFAM" id="SSF52266">
    <property type="entry name" value="SGNH hydrolase"/>
    <property type="match status" value="1"/>
</dbReference>
<protein>
    <submittedName>
        <fullName evidence="3">Lipase</fullName>
    </submittedName>
</protein>
<comment type="caution">
    <text evidence="3">The sequence shown here is derived from an EMBL/GenBank/DDBJ whole genome shotgun (WGS) entry which is preliminary data.</text>
</comment>
<gene>
    <name evidence="3" type="primary">LIP_1</name>
    <name evidence="3" type="ORF">LSUE1_G008867</name>
</gene>
<feature type="signal peptide" evidence="1">
    <location>
        <begin position="1"/>
        <end position="20"/>
    </location>
</feature>
<dbReference type="Proteomes" id="UP000469558">
    <property type="component" value="Unassembled WGS sequence"/>
</dbReference>
<dbReference type="InterPro" id="IPR013830">
    <property type="entry name" value="SGNH_hydro"/>
</dbReference>
<feature type="domain" description="SGNH hydrolase-type esterase" evidence="2">
    <location>
        <begin position="39"/>
        <end position="183"/>
    </location>
</feature>
<name>A0A8T9BXP8_9HELO</name>
<dbReference type="EMBL" id="QGMK01002278">
    <property type="protein sequence ID" value="TVY59620.1"/>
    <property type="molecule type" value="Genomic_DNA"/>
</dbReference>
<evidence type="ECO:0000256" key="1">
    <source>
        <dbReference type="SAM" id="SignalP"/>
    </source>
</evidence>
<keyword evidence="1" id="KW-0732">Signal</keyword>
<organism evidence="3 4">
    <name type="scientific">Lachnellula suecica</name>
    <dbReference type="NCBI Taxonomy" id="602035"/>
    <lineage>
        <taxon>Eukaryota</taxon>
        <taxon>Fungi</taxon>
        <taxon>Dikarya</taxon>
        <taxon>Ascomycota</taxon>
        <taxon>Pezizomycotina</taxon>
        <taxon>Leotiomycetes</taxon>
        <taxon>Helotiales</taxon>
        <taxon>Lachnaceae</taxon>
        <taxon>Lachnellula</taxon>
    </lineage>
</organism>
<accession>A0A8T9BXP8</accession>
<dbReference type="PANTHER" id="PTHR37981">
    <property type="entry name" value="LIPASE 2"/>
    <property type="match status" value="1"/>
</dbReference>
<dbReference type="CDD" id="cd01823">
    <property type="entry name" value="SEST_like"/>
    <property type="match status" value="1"/>
</dbReference>
<dbReference type="AlphaFoldDB" id="A0A8T9BXP8"/>
<dbReference type="InterPro" id="IPR036514">
    <property type="entry name" value="SGNH_hydro_sf"/>
</dbReference>
<dbReference type="PANTHER" id="PTHR37981:SF1">
    <property type="entry name" value="SGNH HYDROLASE-TYPE ESTERASE DOMAIN-CONTAINING PROTEIN"/>
    <property type="match status" value="1"/>
</dbReference>
<reference evidence="3 4" key="1">
    <citation type="submission" date="2018-05" db="EMBL/GenBank/DDBJ databases">
        <title>Genome sequencing and assembly of the regulated plant pathogen Lachnellula willkommii and related sister species for the development of diagnostic species identification markers.</title>
        <authorList>
            <person name="Giroux E."/>
            <person name="Bilodeau G."/>
        </authorList>
    </citation>
    <scope>NUCLEOTIDE SEQUENCE [LARGE SCALE GENOMIC DNA]</scope>
    <source>
        <strain evidence="3 4">CBS 268.59</strain>
    </source>
</reference>
<sequence>MGPFTFSVLAVVAHACLISAEQQPLISASIPHLPIRVAALGDSYSAGLGSGKFLSHSNDGRDNACARMDGSYPWLLSKLNPFHIGQGYLPNFVSCSGNLLRDIDSQIEALDGKRFDVVTLSISGNDFKFGQAVVNCVYPYRLLPGTRRFEKACNDTLTKAQNAIEDPAKWNNFTKVIEKMKSEVLTTAGRIYITGYAKFFAPPRENDACDSTYFFPRRLFAALPMKSATRLRLNSLVDLVNSKTQGKIISQFASSVAFVDIDSHFTGRRFCEPENDEDPIGADNPNVWFNDLTTTLEEDSAWNPETVTPSPERDPWSAWALDLPESVKNDTEIVGRGIGDNLQRASTFHPKKAAHILTAIKLGNMILEDFARQVSSPV</sequence>
<dbReference type="OrthoDB" id="21678at2759"/>
<dbReference type="InterPro" id="IPR037460">
    <property type="entry name" value="SEST-like"/>
</dbReference>
<dbReference type="Gene3D" id="3.40.50.1110">
    <property type="entry name" value="SGNH hydrolase"/>
    <property type="match status" value="1"/>
</dbReference>
<evidence type="ECO:0000313" key="3">
    <source>
        <dbReference type="EMBL" id="TVY59620.1"/>
    </source>
</evidence>
<dbReference type="GO" id="GO:0006629">
    <property type="term" value="P:lipid metabolic process"/>
    <property type="evidence" value="ECO:0007669"/>
    <property type="project" value="TreeGrafter"/>
</dbReference>